<dbReference type="InterPro" id="IPR039672">
    <property type="entry name" value="MFS_2"/>
</dbReference>
<feature type="transmembrane region" description="Helical" evidence="1">
    <location>
        <begin position="141"/>
        <end position="159"/>
    </location>
</feature>
<dbReference type="eggNOG" id="COG2211">
    <property type="taxonomic scope" value="Bacteria"/>
</dbReference>
<dbReference type="OrthoDB" id="181905at2"/>
<dbReference type="AlphaFoldDB" id="Q5YU93"/>
<dbReference type="GO" id="GO:0015293">
    <property type="term" value="F:symporter activity"/>
    <property type="evidence" value="ECO:0007669"/>
    <property type="project" value="InterPro"/>
</dbReference>
<feature type="transmembrane region" description="Helical" evidence="1">
    <location>
        <begin position="215"/>
        <end position="236"/>
    </location>
</feature>
<evidence type="ECO:0000256" key="1">
    <source>
        <dbReference type="SAM" id="Phobius"/>
    </source>
</evidence>
<keyword evidence="1" id="KW-1133">Transmembrane helix</keyword>
<feature type="transmembrane region" description="Helical" evidence="1">
    <location>
        <begin position="361"/>
        <end position="383"/>
    </location>
</feature>
<dbReference type="STRING" id="247156.NFA_34010"/>
<feature type="transmembrane region" description="Helical" evidence="1">
    <location>
        <begin position="72"/>
        <end position="93"/>
    </location>
</feature>
<dbReference type="Pfam" id="PF13347">
    <property type="entry name" value="MFS_2"/>
    <property type="match status" value="1"/>
</dbReference>
<dbReference type="RefSeq" id="WP_011209933.1">
    <property type="nucleotide sequence ID" value="NC_006361.1"/>
</dbReference>
<dbReference type="KEGG" id="nfa:NFA_34010"/>
<feature type="transmembrane region" description="Helical" evidence="1">
    <location>
        <begin position="39"/>
        <end position="60"/>
    </location>
</feature>
<keyword evidence="1" id="KW-0812">Transmembrane</keyword>
<feature type="transmembrane region" description="Helical" evidence="1">
    <location>
        <begin position="114"/>
        <end position="135"/>
    </location>
</feature>
<accession>Q5YU93</accession>
<reference evidence="2 3" key="1">
    <citation type="journal article" date="2004" name="Proc. Natl. Acad. Sci. U.S.A.">
        <title>The complete genomic sequence of Nocardia farcinica IFM 10152.</title>
        <authorList>
            <person name="Ishikawa J."/>
            <person name="Yamashita A."/>
            <person name="Mikami Y."/>
            <person name="Hoshino Y."/>
            <person name="Kurita H."/>
            <person name="Hotta K."/>
            <person name="Shiba T."/>
            <person name="Hattori M."/>
        </authorList>
    </citation>
    <scope>NUCLEOTIDE SEQUENCE [LARGE SCALE GENOMIC DNA]</scope>
    <source>
        <strain evidence="2 3">IFM 10152</strain>
    </source>
</reference>
<keyword evidence="1" id="KW-0472">Membrane</keyword>
<evidence type="ECO:0000313" key="2">
    <source>
        <dbReference type="EMBL" id="BAD58248.1"/>
    </source>
</evidence>
<dbReference type="Proteomes" id="UP000006820">
    <property type="component" value="Chromosome"/>
</dbReference>
<dbReference type="Gene3D" id="1.20.1250.20">
    <property type="entry name" value="MFS general substrate transporter like domains"/>
    <property type="match status" value="2"/>
</dbReference>
<dbReference type="PANTHER" id="PTHR11328:SF24">
    <property type="entry name" value="MAJOR FACILITATOR SUPERFAMILY (MFS) PROFILE DOMAIN-CONTAINING PROTEIN"/>
    <property type="match status" value="1"/>
</dbReference>
<protein>
    <submittedName>
        <fullName evidence="2">Putative transporter</fullName>
    </submittedName>
</protein>
<name>Q5YU93_NOCFA</name>
<feature type="transmembrane region" description="Helical" evidence="1">
    <location>
        <begin position="451"/>
        <end position="474"/>
    </location>
</feature>
<gene>
    <name evidence="2" type="ordered locus">NFA_34010</name>
</gene>
<dbReference type="SUPFAM" id="SSF103473">
    <property type="entry name" value="MFS general substrate transporter"/>
    <property type="match status" value="1"/>
</dbReference>
<keyword evidence="3" id="KW-1185">Reference proteome</keyword>
<dbReference type="PANTHER" id="PTHR11328">
    <property type="entry name" value="MAJOR FACILITATOR SUPERFAMILY DOMAIN-CONTAINING PROTEIN"/>
    <property type="match status" value="1"/>
</dbReference>
<feature type="transmembrane region" description="Helical" evidence="1">
    <location>
        <begin position="180"/>
        <end position="209"/>
    </location>
</feature>
<feature type="transmembrane region" description="Helical" evidence="1">
    <location>
        <begin position="303"/>
        <end position="323"/>
    </location>
</feature>
<dbReference type="GeneID" id="61134107"/>
<sequence length="504" mass="55082">MSLRLADGTDATPRASGMLNRPIWDSRIRSAQVGQAEAWLGYLLGPSGALLLNAVLATYLNVYYTDVLGLTAVWGGTFLVVFPIVARLVDVLTNLTMGYLIDRTRTRQGKARPYLLLSAPLLTITGILLFTVPQASQTVQVVWIFLSYNLFYALAYTLFSMSNGLMVPLSTRNMEQRGKLSVFVQISTTAVTGVFVALIFPALILPAIGIDRSRWILVMSLFAILALPLTLLQYYYTKERITEEDTRDRPQIGYLRQWRAVLRSRYLLVLFAVALVNAFTLGVQNIALVYYSNFVLGSYNDGSTQALLAMIGGLPMGIGIFLVWPLAKRLGKRNITMLGILLTIVGGGICLIDPYDMTTVLIGQFVKNTGALPMAYVFMALFADTLDDVEWRNGFRPDGVAMSIYSTIAIGVVGVSTGVFNGLLSSTGYTAPALDQAGELISTQSPHVQQVITFGFLGLGIITGLVMVALLMLLNVEKGLPEKQAQIAARRTEPTPSTDEQSTR</sequence>
<dbReference type="EMBL" id="AP006618">
    <property type="protein sequence ID" value="BAD58248.1"/>
    <property type="molecule type" value="Genomic_DNA"/>
</dbReference>
<feature type="transmembrane region" description="Helical" evidence="1">
    <location>
        <begin position="266"/>
        <end position="291"/>
    </location>
</feature>
<feature type="transmembrane region" description="Helical" evidence="1">
    <location>
        <begin position="404"/>
        <end position="424"/>
    </location>
</feature>
<dbReference type="GO" id="GO:0008643">
    <property type="term" value="P:carbohydrate transport"/>
    <property type="evidence" value="ECO:0007669"/>
    <property type="project" value="InterPro"/>
</dbReference>
<feature type="transmembrane region" description="Helical" evidence="1">
    <location>
        <begin position="335"/>
        <end position="355"/>
    </location>
</feature>
<dbReference type="GO" id="GO:0005886">
    <property type="term" value="C:plasma membrane"/>
    <property type="evidence" value="ECO:0007669"/>
    <property type="project" value="TreeGrafter"/>
</dbReference>
<dbReference type="HOGENOM" id="CLU_027408_5_0_11"/>
<dbReference type="InterPro" id="IPR036259">
    <property type="entry name" value="MFS_trans_sf"/>
</dbReference>
<evidence type="ECO:0000313" key="3">
    <source>
        <dbReference type="Proteomes" id="UP000006820"/>
    </source>
</evidence>
<organism evidence="2 3">
    <name type="scientific">Nocardia farcinica (strain IFM 10152)</name>
    <dbReference type="NCBI Taxonomy" id="247156"/>
    <lineage>
        <taxon>Bacteria</taxon>
        <taxon>Bacillati</taxon>
        <taxon>Actinomycetota</taxon>
        <taxon>Actinomycetes</taxon>
        <taxon>Mycobacteriales</taxon>
        <taxon>Nocardiaceae</taxon>
        <taxon>Nocardia</taxon>
    </lineage>
</organism>
<proteinExistence type="predicted"/>